<accession>A0ACB9PYJ5</accession>
<sequence>MQPLQENHTYELVKFPKGRKALKNKWLYKLKLDVKTTFLHGDLEEEIYMEQSKGLSVKGEVVSWQPRLQKTVASSMTKAEYMEFEDVFPEEVPNGLPPISGIEHQIDFILGASVPNCLAYRSNPDETKELQKQVEELMEKG</sequence>
<dbReference type="EMBL" id="CM039427">
    <property type="protein sequence ID" value="KAI4353662.1"/>
    <property type="molecule type" value="Genomic_DNA"/>
</dbReference>
<evidence type="ECO:0000313" key="1">
    <source>
        <dbReference type="EMBL" id="KAI4353662.1"/>
    </source>
</evidence>
<evidence type="ECO:0000313" key="2">
    <source>
        <dbReference type="Proteomes" id="UP000828941"/>
    </source>
</evidence>
<name>A0ACB9PYJ5_BAUVA</name>
<protein>
    <submittedName>
        <fullName evidence="1">Uncharacterized protein</fullName>
    </submittedName>
</protein>
<organism evidence="1 2">
    <name type="scientific">Bauhinia variegata</name>
    <name type="common">Purple orchid tree</name>
    <name type="synonym">Phanera variegata</name>
    <dbReference type="NCBI Taxonomy" id="167791"/>
    <lineage>
        <taxon>Eukaryota</taxon>
        <taxon>Viridiplantae</taxon>
        <taxon>Streptophyta</taxon>
        <taxon>Embryophyta</taxon>
        <taxon>Tracheophyta</taxon>
        <taxon>Spermatophyta</taxon>
        <taxon>Magnoliopsida</taxon>
        <taxon>eudicotyledons</taxon>
        <taxon>Gunneridae</taxon>
        <taxon>Pentapetalae</taxon>
        <taxon>rosids</taxon>
        <taxon>fabids</taxon>
        <taxon>Fabales</taxon>
        <taxon>Fabaceae</taxon>
        <taxon>Cercidoideae</taxon>
        <taxon>Cercideae</taxon>
        <taxon>Bauhiniinae</taxon>
        <taxon>Bauhinia</taxon>
    </lineage>
</organism>
<gene>
    <name evidence="1" type="ORF">L6164_002594</name>
</gene>
<comment type="caution">
    <text evidence="1">The sequence shown here is derived from an EMBL/GenBank/DDBJ whole genome shotgun (WGS) entry which is preliminary data.</text>
</comment>
<keyword evidence="2" id="KW-1185">Reference proteome</keyword>
<proteinExistence type="predicted"/>
<dbReference type="Proteomes" id="UP000828941">
    <property type="component" value="Chromosome 2"/>
</dbReference>
<reference evidence="1 2" key="1">
    <citation type="journal article" date="2022" name="DNA Res.">
        <title>Chromosomal-level genome assembly of the orchid tree Bauhinia variegata (Leguminosae; Cercidoideae) supports the allotetraploid origin hypothesis of Bauhinia.</title>
        <authorList>
            <person name="Zhong Y."/>
            <person name="Chen Y."/>
            <person name="Zheng D."/>
            <person name="Pang J."/>
            <person name="Liu Y."/>
            <person name="Luo S."/>
            <person name="Meng S."/>
            <person name="Qian L."/>
            <person name="Wei D."/>
            <person name="Dai S."/>
            <person name="Zhou R."/>
        </authorList>
    </citation>
    <scope>NUCLEOTIDE SEQUENCE [LARGE SCALE GENOMIC DNA]</scope>
    <source>
        <strain evidence="1">BV-YZ2020</strain>
    </source>
</reference>